<dbReference type="Proteomes" id="UP000176444">
    <property type="component" value="Unassembled WGS sequence"/>
</dbReference>
<evidence type="ECO:0000313" key="2">
    <source>
        <dbReference type="Proteomes" id="UP000176444"/>
    </source>
</evidence>
<organism evidence="1 2">
    <name type="scientific">candidate division WWE3 bacterium RIFCSPHIGHO2_01_FULL_35_17</name>
    <dbReference type="NCBI Taxonomy" id="1802614"/>
    <lineage>
        <taxon>Bacteria</taxon>
        <taxon>Katanobacteria</taxon>
    </lineage>
</organism>
<name>A0A1F4US49_UNCKA</name>
<dbReference type="InterPro" id="IPR036894">
    <property type="entry name" value="YbaB-like_sf"/>
</dbReference>
<protein>
    <recommendedName>
        <fullName evidence="3">Nucleoid-associated protein, YbaB/EbfC family</fullName>
    </recommendedName>
</protein>
<dbReference type="SUPFAM" id="SSF82607">
    <property type="entry name" value="YbaB-like"/>
    <property type="match status" value="1"/>
</dbReference>
<evidence type="ECO:0000313" key="1">
    <source>
        <dbReference type="EMBL" id="OGC47003.1"/>
    </source>
</evidence>
<accession>A0A1F4US49</accession>
<dbReference type="EMBL" id="MEUX01000023">
    <property type="protein sequence ID" value="OGC47003.1"/>
    <property type="molecule type" value="Genomic_DNA"/>
</dbReference>
<comment type="caution">
    <text evidence="1">The sequence shown here is derived from an EMBL/GenBank/DDBJ whole genome shotgun (WGS) entry which is preliminary data.</text>
</comment>
<gene>
    <name evidence="1" type="ORF">A2713_02075</name>
</gene>
<reference evidence="1 2" key="1">
    <citation type="journal article" date="2016" name="Nat. Commun.">
        <title>Thousands of microbial genomes shed light on interconnected biogeochemical processes in an aquifer system.</title>
        <authorList>
            <person name="Anantharaman K."/>
            <person name="Brown C.T."/>
            <person name="Hug L.A."/>
            <person name="Sharon I."/>
            <person name="Castelle C.J."/>
            <person name="Probst A.J."/>
            <person name="Thomas B.C."/>
            <person name="Singh A."/>
            <person name="Wilkins M.J."/>
            <person name="Karaoz U."/>
            <person name="Brodie E.L."/>
            <person name="Williams K.H."/>
            <person name="Hubbard S.S."/>
            <person name="Banfield J.F."/>
        </authorList>
    </citation>
    <scope>NUCLEOTIDE SEQUENCE [LARGE SCALE GENOMIC DNA]</scope>
</reference>
<proteinExistence type="predicted"/>
<evidence type="ECO:0008006" key="3">
    <source>
        <dbReference type="Google" id="ProtNLM"/>
    </source>
</evidence>
<sequence>MFEQLGKMKDLYALKKQADQMKKEMEKILVQVFVGNYEISMKGDQTIEYVKENGEERTDLKNLFNNAVKESQKKVAKKMRGRFGELGIPGL</sequence>
<dbReference type="AlphaFoldDB" id="A0A1F4US49"/>